<protein>
    <recommendedName>
        <fullName evidence="2">WKF domain-containing protein</fullName>
    </recommendedName>
</protein>
<dbReference type="InParanoid" id="A0A1E5RZM3"/>
<dbReference type="OrthoDB" id="10261563at2759"/>
<dbReference type="EMBL" id="LPNM01000001">
    <property type="protein sequence ID" value="OEJ92401.1"/>
    <property type="molecule type" value="Genomic_DNA"/>
</dbReference>
<feature type="region of interest" description="Disordered" evidence="1">
    <location>
        <begin position="235"/>
        <end position="273"/>
    </location>
</feature>
<dbReference type="STRING" id="56408.A0A1E5RZM3"/>
<dbReference type="AlphaFoldDB" id="A0A1E5RZM3"/>
<feature type="region of interest" description="Disordered" evidence="1">
    <location>
        <begin position="15"/>
        <end position="100"/>
    </location>
</feature>
<accession>A0A1E5RZM3</accession>
<keyword evidence="4" id="KW-1185">Reference proteome</keyword>
<dbReference type="FunCoup" id="A0A1E5RZM3">
    <property type="interactions" value="223"/>
</dbReference>
<evidence type="ECO:0000259" key="2">
    <source>
        <dbReference type="Pfam" id="PF10180"/>
    </source>
</evidence>
<feature type="domain" description="WKF" evidence="2">
    <location>
        <begin position="117"/>
        <end position="212"/>
    </location>
</feature>
<feature type="compositionally biased region" description="Low complexity" evidence="1">
    <location>
        <begin position="22"/>
        <end position="39"/>
    </location>
</feature>
<organism evidence="3 4">
    <name type="scientific">Hanseniaspora osmophila</name>
    <dbReference type="NCBI Taxonomy" id="56408"/>
    <lineage>
        <taxon>Eukaryota</taxon>
        <taxon>Fungi</taxon>
        <taxon>Dikarya</taxon>
        <taxon>Ascomycota</taxon>
        <taxon>Saccharomycotina</taxon>
        <taxon>Saccharomycetes</taxon>
        <taxon>Saccharomycodales</taxon>
        <taxon>Saccharomycodaceae</taxon>
        <taxon>Hanseniaspora</taxon>
    </lineage>
</organism>
<dbReference type="Proteomes" id="UP000095728">
    <property type="component" value="Unassembled WGS sequence"/>
</dbReference>
<reference evidence="4" key="1">
    <citation type="journal article" date="2016" name="Genome Announc.">
        <title>Genome sequences of three species of Hanseniaspora isolated from spontaneous wine fermentations.</title>
        <authorList>
            <person name="Sternes P.R."/>
            <person name="Lee D."/>
            <person name="Kutyna D.R."/>
            <person name="Borneman A.R."/>
        </authorList>
    </citation>
    <scope>NUCLEOTIDE SEQUENCE [LARGE SCALE GENOMIC DNA]</scope>
    <source>
        <strain evidence="4">AWRI3579</strain>
    </source>
</reference>
<name>A0A1E5RZM3_9ASCO</name>
<evidence type="ECO:0000256" key="1">
    <source>
        <dbReference type="SAM" id="MobiDB-lite"/>
    </source>
</evidence>
<dbReference type="Pfam" id="PF10180">
    <property type="entry name" value="WKF"/>
    <property type="match status" value="1"/>
</dbReference>
<feature type="compositionally biased region" description="Polar residues" evidence="1">
    <location>
        <begin position="47"/>
        <end position="57"/>
    </location>
</feature>
<proteinExistence type="predicted"/>
<feature type="compositionally biased region" description="Basic and acidic residues" evidence="1">
    <location>
        <begin position="84"/>
        <end position="100"/>
    </location>
</feature>
<evidence type="ECO:0000313" key="4">
    <source>
        <dbReference type="Proteomes" id="UP000095728"/>
    </source>
</evidence>
<dbReference type="InterPro" id="IPR019327">
    <property type="entry name" value="WKF"/>
</dbReference>
<sequence length="303" mass="34569">MSAHVPAWKRIALKKQEADKASASNISSSNSSSNSNHNNLDNDDPFNVTTHLATGSLTKKEKRKILKGEDLATNKKVKKAKHKSGSDDASTNKKKEKLSKEEKAAHLQTVLKDQFRYLIEFYVFKINADIDTLPKEILELPSVSKNMSTLKPDKDSPILKLWKFNKSKQNWLLKNMFHIDDEIPEQYDYLLVQYFKSLKGQARDQLVEECLKILNSWNEYVHEQQLEMQKILEGGGKEETQQLEPKNTDVTGGKKVEEGASKNTEEAFKDTKVPPSKKVVKRALALLEELDSAKIIKLENWED</sequence>
<dbReference type="PANTHER" id="PTHR22306:SF2">
    <property type="entry name" value="CHROMOSOME 7 OPEN READING FRAME 50"/>
    <property type="match status" value="1"/>
</dbReference>
<feature type="compositionally biased region" description="Basic and acidic residues" evidence="1">
    <location>
        <begin position="252"/>
        <end position="272"/>
    </location>
</feature>
<dbReference type="PANTHER" id="PTHR22306">
    <property type="entry name" value="CHROMOSOME 7 OPEN READING FRAME 50"/>
    <property type="match status" value="1"/>
</dbReference>
<evidence type="ECO:0000313" key="3">
    <source>
        <dbReference type="EMBL" id="OEJ92401.1"/>
    </source>
</evidence>
<gene>
    <name evidence="3" type="ORF">AWRI3579_g81</name>
</gene>
<comment type="caution">
    <text evidence="3">The sequence shown here is derived from an EMBL/GenBank/DDBJ whole genome shotgun (WGS) entry which is preliminary data.</text>
</comment>